<evidence type="ECO:0000313" key="2">
    <source>
        <dbReference type="Proteomes" id="UP000272010"/>
    </source>
</evidence>
<accession>A0A386UVE0</accession>
<sequence length="90" mass="10251">MSYYHDLFQQFDGHQVSVAFLESANWRHLAFVEVREFTSLSAAIGYIVDQQWELETLVVTARSTAETVDFSPVEVTSLVALVRSLHNCQD</sequence>
<dbReference type="Proteomes" id="UP000272010">
    <property type="component" value="Plasmid pYEE7"/>
</dbReference>
<protein>
    <submittedName>
        <fullName evidence="1">Uncharacterized protein</fullName>
    </submittedName>
</protein>
<dbReference type="EMBL" id="CP031085">
    <property type="protein sequence ID" value="AYF04219.1"/>
    <property type="molecule type" value="Genomic_DNA"/>
</dbReference>
<evidence type="ECO:0000313" key="1">
    <source>
        <dbReference type="EMBL" id="AYF04219.1"/>
    </source>
</evidence>
<gene>
    <name evidence="1" type="ORF">PY32053_04733</name>
</gene>
<organism evidence="1 2">
    <name type="scientific">Paracoccus yeei</name>
    <dbReference type="NCBI Taxonomy" id="147645"/>
    <lineage>
        <taxon>Bacteria</taxon>
        <taxon>Pseudomonadati</taxon>
        <taxon>Pseudomonadota</taxon>
        <taxon>Alphaproteobacteria</taxon>
        <taxon>Rhodobacterales</taxon>
        <taxon>Paracoccaceae</taxon>
        <taxon>Paracoccus</taxon>
    </lineage>
</organism>
<reference evidence="2" key="1">
    <citation type="submission" date="2018-07" db="EMBL/GenBank/DDBJ databases">
        <title>Genome Structure of the Opportunistic Pathogen Paracoccus yeei (Alphaproteobacteria) and Identification of Putative Virulence Factors.</title>
        <authorList>
            <person name="Lasek R."/>
            <person name="Szuplewska M."/>
            <person name="Mitura M."/>
            <person name="Decewicz P."/>
            <person name="Chmielowska C."/>
            <person name="Pawlot A."/>
            <person name="Sentkowska D."/>
            <person name="Czarnecki J."/>
            <person name="Bartosik D."/>
        </authorList>
    </citation>
    <scope>NUCLEOTIDE SEQUENCE [LARGE SCALE GENOMIC DNA]</scope>
    <source>
        <strain evidence="2">CCUG 32053</strain>
        <plasmid evidence="2">pyee7</plasmid>
    </source>
</reference>
<geneLocation type="plasmid" evidence="2">
    <name>pyee7</name>
</geneLocation>
<name>A0A386UVE0_9RHOB</name>
<dbReference type="AlphaFoldDB" id="A0A386UVE0"/>
<keyword evidence="1" id="KW-0614">Plasmid</keyword>
<proteinExistence type="predicted"/>